<protein>
    <recommendedName>
        <fullName evidence="3">Lipoprotein</fullName>
    </recommendedName>
</protein>
<dbReference type="EMBL" id="MCAS01000034">
    <property type="protein sequence ID" value="RKF38191.1"/>
    <property type="molecule type" value="Genomic_DNA"/>
</dbReference>
<dbReference type="RefSeq" id="WP_120347193.1">
    <property type="nucleotide sequence ID" value="NZ_MCAS01000034.1"/>
</dbReference>
<sequence>MFKQIVASLVLVGLSACNTMTDSVMDSKPVGSAMGADKFNIDYLRANLVVGKTTQADVRRTFGEPQSTDSYLDNPDGRWDYRNSTSQDTFGFLLNHVPSLGTADDLARNAVAGHEPSYGVMIYFHNRVVKSFSPLSPKGKG</sequence>
<evidence type="ECO:0000313" key="2">
    <source>
        <dbReference type="Proteomes" id="UP000283709"/>
    </source>
</evidence>
<evidence type="ECO:0000313" key="1">
    <source>
        <dbReference type="EMBL" id="RKF38191.1"/>
    </source>
</evidence>
<dbReference type="OrthoDB" id="9134598at2"/>
<gene>
    <name evidence="1" type="ORF">BCY88_06950</name>
</gene>
<dbReference type="PROSITE" id="PS51257">
    <property type="entry name" value="PROKAR_LIPOPROTEIN"/>
    <property type="match status" value="1"/>
</dbReference>
<reference evidence="1 2" key="1">
    <citation type="submission" date="2016-07" db="EMBL/GenBank/DDBJ databases">
        <title>Genome analysis of Burkholderia fungorum ES3-20.</title>
        <authorList>
            <person name="Xu D."/>
            <person name="Yao R."/>
            <person name="Zheng S."/>
        </authorList>
    </citation>
    <scope>NUCLEOTIDE SEQUENCE [LARGE SCALE GENOMIC DNA]</scope>
    <source>
        <strain evidence="1 2">ES3-20</strain>
    </source>
</reference>
<name>A0A420FZ14_9BURK</name>
<accession>A0A420FZ14</accession>
<proteinExistence type="predicted"/>
<comment type="caution">
    <text evidence="1">The sequence shown here is derived from an EMBL/GenBank/DDBJ whole genome shotgun (WGS) entry which is preliminary data.</text>
</comment>
<dbReference type="Proteomes" id="UP000283709">
    <property type="component" value="Unassembled WGS sequence"/>
</dbReference>
<dbReference type="AlphaFoldDB" id="A0A420FZ14"/>
<evidence type="ECO:0008006" key="3">
    <source>
        <dbReference type="Google" id="ProtNLM"/>
    </source>
</evidence>
<organism evidence="1 2">
    <name type="scientific">Paraburkholderia fungorum</name>
    <dbReference type="NCBI Taxonomy" id="134537"/>
    <lineage>
        <taxon>Bacteria</taxon>
        <taxon>Pseudomonadati</taxon>
        <taxon>Pseudomonadota</taxon>
        <taxon>Betaproteobacteria</taxon>
        <taxon>Burkholderiales</taxon>
        <taxon>Burkholderiaceae</taxon>
        <taxon>Paraburkholderia</taxon>
    </lineage>
</organism>